<dbReference type="eggNOG" id="COG3164">
    <property type="taxonomic scope" value="Bacteria"/>
</dbReference>
<proteinExistence type="predicted"/>
<dbReference type="AlphaFoldDB" id="Q0VS66"/>
<dbReference type="InterPro" id="IPR011836">
    <property type="entry name" value="YhdP"/>
</dbReference>
<keyword evidence="3" id="KW-1185">Reference proteome</keyword>
<dbReference type="KEGG" id="abo:ABO_0534"/>
<dbReference type="PANTHER" id="PTHR38690">
    <property type="entry name" value="PROTEASE-RELATED"/>
    <property type="match status" value="1"/>
</dbReference>
<gene>
    <name evidence="2" type="ordered locus">ABO_0534</name>
</gene>
<name>Q0VS66_ALCBS</name>
<evidence type="ECO:0000313" key="3">
    <source>
        <dbReference type="Proteomes" id="UP000008871"/>
    </source>
</evidence>
<dbReference type="RefSeq" id="WP_011587820.1">
    <property type="nucleotide sequence ID" value="NC_008260.1"/>
</dbReference>
<dbReference type="HOGENOM" id="CLU_003522_1_0_6"/>
<dbReference type="OrthoDB" id="9762238at2"/>
<dbReference type="NCBIfam" id="TIGR02099">
    <property type="entry name" value="YhdP family protein"/>
    <property type="match status" value="1"/>
</dbReference>
<dbReference type="PANTHER" id="PTHR38690:SF1">
    <property type="entry name" value="PROTEASE"/>
    <property type="match status" value="1"/>
</dbReference>
<protein>
    <recommendedName>
        <fullName evidence="1">YhdP central domain-containing protein</fullName>
    </recommendedName>
</protein>
<sequence length="1273" mass="138514">MVLTRFARWRRFFPSLWWTVATVLLLMAAYVVVGRQLMLLVPDYRERLEQIFEKRIQTPLTIAELNGTMSGLVPQFVARQIRLPAPEGEAPLVLGEVVLSIDVLRSLWHRDLVLEELSVRGVDLSLVRGDDGKIRLRGLDVLGQSDPDNRPPLERILKLFYRQQLLSISDARLSLEWPGMPPLAASELDATMTNDGDEHRLAVRVEARDRPLSLLAKIHLHEDAYTLDQVDADIFTRFEGKRLNEWLPQIDAMPLELGSLDASVALWGTLQGGEPTSGQLQVDVPALTLFQADTVLPLSGLSLRASLLREDQKATLSLSNLTGNSPTGPLTLGDMALRWETQGERREWQLRANALPLHAITQQFKDWPFTLPKLASEWREKIAVASPRGVVEGVYLSGHARDLEQFQVRFAGLASEADDNIPGVKGLNGWVAGSPNQGLAHLYSDNVSLQLPRLYDHALGGQLAGVFGWQREGEALSVRSSRLRVVNPDAYGEAMMAVTLRPGEIPELRLAAEIYDGNGARASHYIPLKPLPDGLSGWLSQAIGDGHLQRGQLLYQGPVKIDKSRQQDRTFQMRYQADDVRLSFLPDWPEATGVKADVWVNGREVQGVASQGSLLNSQLTEVHVDVPAFDDESGPSVIVAGQVSGPLEDLDTVFQNTPLAEQLPQEVKDWRYLGGNMKGQLTLNIPLKKGSTSPMVIVNASVADGQVENRERNLLITDVQAPVYFHLRNGLQMSRLSASTLGGEVTGKWITGSGKSTLTLDGEVPVESLRNWLGFDWLAPASGSLPLAMAIQVPWQGNSFALHATSSLKGVIVDAPVPLGKTASQSRNLALDLTHNGQHLALQYGDTVRGAFALNETVRGGVRLGVGTPHIPASGIDVQGRLARASAQAWIDFVSNELLPAMDSNASGGGGNGAQQGGLNKVNVQVATLDLFGVDVSEASLSVLPRANGWDLALSSPSVAGSVAIPEGFSARGKVPLDLSVSRMNLTLPDSADPQSGAPLSPMDLPSVNARLANLRIDGEDFGQWQAELRPTEQGLRINDLQGRWRASRILGTVDWTEDDGAQYTRFNGSLTSDNLGRSLRAWGLPEMIESEDATAKVSLGWAQWPLAPNYLALNGQARVDIGECRIPDTDTKTSFLRLLGILNLGTIQRRLRLDFSDLYKKGLSCDSITGDFALDGPHVSTSNLAIDSPSAAIRVKGTINLEKETLNHQMEVTLPLSSNLYAGCLAGPAACAGIFVVERIWGDELDKTATMEYRVSGSWSGPDVSETEGIFE</sequence>
<reference evidence="2 3" key="1">
    <citation type="journal article" date="2006" name="Nat. Biotechnol.">
        <title>Genome sequence of the ubiquitous hydrocarbon-degrading marine bacterium Alcanivorax borkumensis.</title>
        <authorList>
            <person name="Schneiker S."/>
            <person name="Martins dos Santos V.A.P."/>
            <person name="Bartels D."/>
            <person name="Bekel T."/>
            <person name="Brecht M."/>
            <person name="Buhrmester J."/>
            <person name="Chernikova T.N."/>
            <person name="Denaro R."/>
            <person name="Ferrer M."/>
            <person name="Gertler C."/>
            <person name="Goesmann A."/>
            <person name="Golyshina O.V."/>
            <person name="Kaminski F."/>
            <person name="Khachane A.N."/>
            <person name="Lang S."/>
            <person name="Linke B."/>
            <person name="McHardy A.C."/>
            <person name="Meyer F."/>
            <person name="Nechitaylo T."/>
            <person name="Puehler A."/>
            <person name="Regenhardt D."/>
            <person name="Rupp O."/>
            <person name="Sabirova J.S."/>
            <person name="Selbitschka W."/>
            <person name="Yakimov M.M."/>
            <person name="Timmis K.N."/>
            <person name="Vorhoelter F.-J."/>
            <person name="Weidner S."/>
            <person name="Kaiser O."/>
            <person name="Golyshin P.N."/>
        </authorList>
    </citation>
    <scope>NUCLEOTIDE SEQUENCE [LARGE SCALE GENOMIC DNA]</scope>
    <source>
        <strain evidence="3">ATCC 700651 / DSM 11573 / NCIMB 13689 / SK2</strain>
    </source>
</reference>
<accession>Q0VS66</accession>
<dbReference type="InterPro" id="IPR025263">
    <property type="entry name" value="YhdP_central"/>
</dbReference>
<dbReference type="Proteomes" id="UP000008871">
    <property type="component" value="Chromosome"/>
</dbReference>
<dbReference type="STRING" id="393595.ABO_0534"/>
<dbReference type="EMBL" id="AM286690">
    <property type="protein sequence ID" value="CAL15982.1"/>
    <property type="molecule type" value="Genomic_DNA"/>
</dbReference>
<dbReference type="Pfam" id="PF13116">
    <property type="entry name" value="YhdP"/>
    <property type="match status" value="1"/>
</dbReference>
<feature type="domain" description="YhdP central" evidence="1">
    <location>
        <begin position="11"/>
        <end position="1265"/>
    </location>
</feature>
<organism evidence="2 3">
    <name type="scientific">Alcanivorax borkumensis (strain ATCC 700651 / DSM 11573 / NCIMB 13689 / SK2)</name>
    <dbReference type="NCBI Taxonomy" id="393595"/>
    <lineage>
        <taxon>Bacteria</taxon>
        <taxon>Pseudomonadati</taxon>
        <taxon>Pseudomonadota</taxon>
        <taxon>Gammaproteobacteria</taxon>
        <taxon>Oceanospirillales</taxon>
        <taxon>Alcanivoracaceae</taxon>
        <taxon>Alcanivorax</taxon>
    </lineage>
</organism>
<evidence type="ECO:0000313" key="2">
    <source>
        <dbReference type="EMBL" id="CAL15982.1"/>
    </source>
</evidence>
<evidence type="ECO:0000259" key="1">
    <source>
        <dbReference type="Pfam" id="PF13116"/>
    </source>
</evidence>